<dbReference type="HOGENOM" id="CLU_1344746_0_0_1"/>
<feature type="compositionally biased region" description="Low complexity" evidence="1">
    <location>
        <begin position="84"/>
        <end position="104"/>
    </location>
</feature>
<reference evidence="2" key="1">
    <citation type="submission" date="2015-05" db="UniProtKB">
        <authorList>
            <consortium name="EnsemblMetazoa"/>
        </authorList>
    </citation>
    <scope>IDENTIFICATION</scope>
</reference>
<evidence type="ECO:0000256" key="1">
    <source>
        <dbReference type="SAM" id="MobiDB-lite"/>
    </source>
</evidence>
<dbReference type="AlphaFoldDB" id="T1HK05"/>
<protein>
    <submittedName>
        <fullName evidence="2">Uncharacterized protein</fullName>
    </submittedName>
</protein>
<sequence length="204" mass="23389">MDQPEQPISMHAFKRITAACLRSEVKCRQKAKADGKRWGGPRALAHTRPTYTLLRSTKRPQNELSTLTSPGQQSNKANRHRESQQQQQQHNTTQQQQQQQQQQIINNNKSSTTITQLQINKTNKITHTLAHTQHKLEKYAPNQTPNNTLQPTNQIYFIYQPPRSSASQRPPARIRGKPHTQTRSPVTRGKRLQPNRTEIPLSAT</sequence>
<accession>T1HK05</accession>
<proteinExistence type="predicted"/>
<organism evidence="2 3">
    <name type="scientific">Rhodnius prolixus</name>
    <name type="common">Triatomid bug</name>
    <dbReference type="NCBI Taxonomy" id="13249"/>
    <lineage>
        <taxon>Eukaryota</taxon>
        <taxon>Metazoa</taxon>
        <taxon>Ecdysozoa</taxon>
        <taxon>Arthropoda</taxon>
        <taxon>Hexapoda</taxon>
        <taxon>Insecta</taxon>
        <taxon>Pterygota</taxon>
        <taxon>Neoptera</taxon>
        <taxon>Paraneoptera</taxon>
        <taxon>Hemiptera</taxon>
        <taxon>Heteroptera</taxon>
        <taxon>Panheteroptera</taxon>
        <taxon>Cimicomorpha</taxon>
        <taxon>Reduviidae</taxon>
        <taxon>Triatominae</taxon>
        <taxon>Rhodnius</taxon>
    </lineage>
</organism>
<name>T1HK05_RHOPR</name>
<dbReference type="InParanoid" id="T1HK05"/>
<dbReference type="EnsemblMetazoa" id="RPRC004378-RA">
    <property type="protein sequence ID" value="RPRC004378-PA"/>
    <property type="gene ID" value="RPRC004378"/>
</dbReference>
<dbReference type="EMBL" id="ACPB03040050">
    <property type="status" value="NOT_ANNOTATED_CDS"/>
    <property type="molecule type" value="Genomic_DNA"/>
</dbReference>
<feature type="region of interest" description="Disordered" evidence="1">
    <location>
        <begin position="162"/>
        <end position="204"/>
    </location>
</feature>
<feature type="compositionally biased region" description="Polar residues" evidence="1">
    <location>
        <begin position="62"/>
        <end position="76"/>
    </location>
</feature>
<dbReference type="Proteomes" id="UP000015103">
    <property type="component" value="Unassembled WGS sequence"/>
</dbReference>
<dbReference type="VEuPathDB" id="VectorBase:RPRC004378"/>
<keyword evidence="3" id="KW-1185">Reference proteome</keyword>
<evidence type="ECO:0000313" key="2">
    <source>
        <dbReference type="EnsemblMetazoa" id="RPRC004378-PA"/>
    </source>
</evidence>
<feature type="region of interest" description="Disordered" evidence="1">
    <location>
        <begin position="28"/>
        <end position="104"/>
    </location>
</feature>
<feature type="compositionally biased region" description="Basic and acidic residues" evidence="1">
    <location>
        <begin position="28"/>
        <end position="37"/>
    </location>
</feature>
<evidence type="ECO:0000313" key="3">
    <source>
        <dbReference type="Proteomes" id="UP000015103"/>
    </source>
</evidence>
<feature type="compositionally biased region" description="Low complexity" evidence="1">
    <location>
        <begin position="162"/>
        <end position="171"/>
    </location>
</feature>